<dbReference type="EMBL" id="JACEFF010000910">
    <property type="protein sequence ID" value="KAH9628513.1"/>
    <property type="molecule type" value="Genomic_DNA"/>
</dbReference>
<organism evidence="9 10">
    <name type="scientific">Spodoptera exigua</name>
    <name type="common">Beet armyworm</name>
    <name type="synonym">Noctua fulgens</name>
    <dbReference type="NCBI Taxonomy" id="7107"/>
    <lineage>
        <taxon>Eukaryota</taxon>
        <taxon>Metazoa</taxon>
        <taxon>Ecdysozoa</taxon>
        <taxon>Arthropoda</taxon>
        <taxon>Hexapoda</taxon>
        <taxon>Insecta</taxon>
        <taxon>Pterygota</taxon>
        <taxon>Neoptera</taxon>
        <taxon>Endopterygota</taxon>
        <taxon>Lepidoptera</taxon>
        <taxon>Glossata</taxon>
        <taxon>Ditrysia</taxon>
        <taxon>Noctuoidea</taxon>
        <taxon>Noctuidae</taxon>
        <taxon>Amphipyrinae</taxon>
        <taxon>Spodoptera</taxon>
    </lineage>
</organism>
<evidence type="ECO:0000256" key="2">
    <source>
        <dbReference type="ARBA" id="ARBA00022692"/>
    </source>
</evidence>
<keyword evidence="5 7" id="KW-0496">Mitochondrion</keyword>
<dbReference type="AlphaFoldDB" id="A0A922M1Y1"/>
<reference evidence="9" key="1">
    <citation type="journal article" date="2021" name="G3 (Bethesda)">
        <title>Genome and transcriptome analysis of the beet armyworm Spodoptera exigua reveals targets for pest control. .</title>
        <authorList>
            <person name="Simon S."/>
            <person name="Breeschoten T."/>
            <person name="Jansen H.J."/>
            <person name="Dirks R.P."/>
            <person name="Schranz M.E."/>
            <person name="Ros V.I.D."/>
        </authorList>
    </citation>
    <scope>NUCLEOTIDE SEQUENCE</scope>
    <source>
        <strain evidence="9">TB_SE_WUR_2020</strain>
    </source>
</reference>
<keyword evidence="2 7" id="KW-0812">Transmembrane</keyword>
<dbReference type="Pfam" id="PF09731">
    <property type="entry name" value="Mitofilin"/>
    <property type="match status" value="1"/>
</dbReference>
<evidence type="ECO:0000256" key="7">
    <source>
        <dbReference type="RuleBase" id="RU363000"/>
    </source>
</evidence>
<keyword evidence="6" id="KW-0472">Membrane</keyword>
<sequence length="208" mass="23915">MAREVEFMKKSMLVQAEANRQTKEALKKQMEIQQEVMHDKIAKKEKEMMNNFNRAVSEKVEAERVEFKKELAAMAGKLKAIEQTLKRKDDKLVETVLKGIPAEVREKGIATEKSLRDRFEKFADIPQEELENQPTDFTKLDTFDIIQRARYHMDHGNLPAALRYVNLLQGAPRAAARPWLDAARRHLEIRQAAEAVMAHASVSGLLYL</sequence>
<protein>
    <recommendedName>
        <fullName evidence="7">MICOS complex subunit MIC60</fullName>
    </recommendedName>
    <alternativeName>
        <fullName evidence="7">Mitofilin</fullName>
    </alternativeName>
</protein>
<dbReference type="InterPro" id="IPR019133">
    <property type="entry name" value="MIC60"/>
</dbReference>
<keyword evidence="3 7" id="KW-0999">Mitochondrion inner membrane</keyword>
<dbReference type="GO" id="GO:0061617">
    <property type="term" value="C:MICOS complex"/>
    <property type="evidence" value="ECO:0007669"/>
    <property type="project" value="TreeGrafter"/>
</dbReference>
<evidence type="ECO:0000313" key="10">
    <source>
        <dbReference type="Proteomes" id="UP000814243"/>
    </source>
</evidence>
<evidence type="ECO:0000256" key="3">
    <source>
        <dbReference type="ARBA" id="ARBA00022792"/>
    </source>
</evidence>
<comment type="similarity">
    <text evidence="1 7">Belongs to the MICOS complex subunit Mic60 family.</text>
</comment>
<comment type="caution">
    <text evidence="9">The sequence shown here is derived from an EMBL/GenBank/DDBJ whole genome shotgun (WGS) entry which is preliminary data.</text>
</comment>
<evidence type="ECO:0000256" key="4">
    <source>
        <dbReference type="ARBA" id="ARBA00022989"/>
    </source>
</evidence>
<dbReference type="Proteomes" id="UP000814243">
    <property type="component" value="Unassembled WGS sequence"/>
</dbReference>
<gene>
    <name evidence="9" type="ORF">HF086_011900</name>
</gene>
<keyword evidence="8" id="KW-0175">Coiled coil</keyword>
<dbReference type="GO" id="GO:0042407">
    <property type="term" value="P:cristae formation"/>
    <property type="evidence" value="ECO:0007669"/>
    <property type="project" value="TreeGrafter"/>
</dbReference>
<keyword evidence="4" id="KW-1133">Transmembrane helix</keyword>
<evidence type="ECO:0000256" key="1">
    <source>
        <dbReference type="ARBA" id="ARBA00010877"/>
    </source>
</evidence>
<comment type="subcellular location">
    <subcellularLocation>
        <location evidence="7">Mitochondrion inner membrane</location>
        <topology evidence="7">Single-pass membrane protein</topology>
    </subcellularLocation>
</comment>
<dbReference type="PANTHER" id="PTHR15415">
    <property type="entry name" value="MITOFILIN"/>
    <property type="match status" value="1"/>
</dbReference>
<accession>A0A922M1Y1</accession>
<evidence type="ECO:0000256" key="6">
    <source>
        <dbReference type="ARBA" id="ARBA00023136"/>
    </source>
</evidence>
<comment type="subunit">
    <text evidence="7">Component of the mitochondrial contact site and cristae organizing system (MICOS) complex.</text>
</comment>
<dbReference type="PANTHER" id="PTHR15415:SF7">
    <property type="entry name" value="MICOS COMPLEX SUBUNIT MIC60"/>
    <property type="match status" value="1"/>
</dbReference>
<proteinExistence type="inferred from homology"/>
<evidence type="ECO:0000256" key="5">
    <source>
        <dbReference type="ARBA" id="ARBA00023128"/>
    </source>
</evidence>
<evidence type="ECO:0000256" key="8">
    <source>
        <dbReference type="SAM" id="Coils"/>
    </source>
</evidence>
<feature type="coiled-coil region" evidence="8">
    <location>
        <begin position="13"/>
        <end position="47"/>
    </location>
</feature>
<evidence type="ECO:0000313" key="9">
    <source>
        <dbReference type="EMBL" id="KAH9628513.1"/>
    </source>
</evidence>
<comment type="function">
    <text evidence="7">Component of the MICOS complex, a large protein complex of the mitochondrial inner membrane that plays crucial roles in the maintenance of crista junctions, inner membrane architecture, and formation of contact sites to the outer membrane.</text>
</comment>
<name>A0A922M1Y1_SPOEX</name>